<dbReference type="Proteomes" id="UP000286045">
    <property type="component" value="Unassembled WGS sequence"/>
</dbReference>
<feature type="compositionally biased region" description="Acidic residues" evidence="1">
    <location>
        <begin position="235"/>
        <end position="248"/>
    </location>
</feature>
<feature type="compositionally biased region" description="Low complexity" evidence="1">
    <location>
        <begin position="259"/>
        <end position="268"/>
    </location>
</feature>
<feature type="compositionally biased region" description="Polar residues" evidence="1">
    <location>
        <begin position="542"/>
        <end position="553"/>
    </location>
</feature>
<protein>
    <submittedName>
        <fullName evidence="2">Uncharacterized protein</fullName>
    </submittedName>
</protein>
<dbReference type="AlphaFoldDB" id="A0A439D6F8"/>
<keyword evidence="3" id="KW-1185">Reference proteome</keyword>
<feature type="compositionally biased region" description="Low complexity" evidence="1">
    <location>
        <begin position="35"/>
        <end position="45"/>
    </location>
</feature>
<dbReference type="GO" id="GO:0031931">
    <property type="term" value="C:TORC1 complex"/>
    <property type="evidence" value="ECO:0007669"/>
    <property type="project" value="InterPro"/>
</dbReference>
<sequence>MDGEGNGDMGRDSDTSASAAQSRRPPYNRRDTGNGSDSQVSQVSGSHHHHQQNQQNQQNPYQQYKQHQQYQQQQQQLQQQQQQQQQQQSQHRPKHQKHVVGGGAGRFHARVPSSKGLHKNHSQSAAKLKSRASSPEPEHPPLFAHTHRRTTSDLKLTAIALDSPATSNPNSNANSHVNLNLKKNSSQSNLISKPSRPRPDIGKRSKSAAYIKRSSSHKDVQKLKGPKNQVHFDLGNDETEEVNDDEWVDASASASPYLSRRGSVVSGGQSPAKPPSPTSNGSRPHTPQVADDHLSDHHHNESSPTRQTARHNKYITSRLLQRTPSHGVPPQMSTETVSVPPGGPSGSPASQASHGPPSLYGTPKASTLGASGPEELISRFVNGSGPSSGGRGDPDSYFVAQHAPVHRNEGGVRRPQSLSNLNHASRDSASEEDESTLVPRSRKPIHRAPPASQSRTQQKLNLQRASSSIEPAQAGPGVGVVGPSLLVGSTDYEHRDPRIARLLERTGMEYLVVRRYQNPIARSIARLSHLPGANKNRRIPKQNGTNGTANGKNSLDLDGTGRLGLSQSLTHLARSRPTTPRRSTSIRTMGARSSYDGNDDRPHDRMSGSGYVDGNDDNLSALLRNLWDKNNDLGASQD</sequence>
<evidence type="ECO:0000313" key="3">
    <source>
        <dbReference type="Proteomes" id="UP000286045"/>
    </source>
</evidence>
<evidence type="ECO:0000313" key="2">
    <source>
        <dbReference type="EMBL" id="RWA09984.1"/>
    </source>
</evidence>
<organism evidence="2 3">
    <name type="scientific">Xylaria grammica</name>
    <dbReference type="NCBI Taxonomy" id="363999"/>
    <lineage>
        <taxon>Eukaryota</taxon>
        <taxon>Fungi</taxon>
        <taxon>Dikarya</taxon>
        <taxon>Ascomycota</taxon>
        <taxon>Pezizomycotina</taxon>
        <taxon>Sordariomycetes</taxon>
        <taxon>Xylariomycetidae</taxon>
        <taxon>Xylariales</taxon>
        <taxon>Xylariaceae</taxon>
        <taxon>Xylaria</taxon>
    </lineage>
</organism>
<gene>
    <name evidence="2" type="ORF">EKO27_g5096</name>
</gene>
<dbReference type="GO" id="GO:0031929">
    <property type="term" value="P:TOR signaling"/>
    <property type="evidence" value="ECO:0007669"/>
    <property type="project" value="InterPro"/>
</dbReference>
<feature type="compositionally biased region" description="Polar residues" evidence="1">
    <location>
        <begin position="314"/>
        <end position="324"/>
    </location>
</feature>
<feature type="compositionally biased region" description="Low complexity" evidence="1">
    <location>
        <begin position="163"/>
        <end position="193"/>
    </location>
</feature>
<feature type="compositionally biased region" description="Low complexity" evidence="1">
    <location>
        <begin position="575"/>
        <end position="588"/>
    </location>
</feature>
<feature type="compositionally biased region" description="Low complexity" evidence="1">
    <location>
        <begin position="52"/>
        <end position="90"/>
    </location>
</feature>
<dbReference type="PANTHER" id="PTHR22794:SF2">
    <property type="entry name" value="THAP DOMAIN-CONTAINING PROTEIN 11"/>
    <property type="match status" value="1"/>
</dbReference>
<feature type="compositionally biased region" description="Polar residues" evidence="1">
    <location>
        <begin position="451"/>
        <end position="470"/>
    </location>
</feature>
<feature type="region of interest" description="Disordered" evidence="1">
    <location>
        <begin position="1"/>
        <end position="479"/>
    </location>
</feature>
<dbReference type="Pfam" id="PF10452">
    <property type="entry name" value="TCO89"/>
    <property type="match status" value="1"/>
</dbReference>
<dbReference type="EMBL" id="RYZI01000131">
    <property type="protein sequence ID" value="RWA09984.1"/>
    <property type="molecule type" value="Genomic_DNA"/>
</dbReference>
<comment type="caution">
    <text evidence="2">The sequence shown here is derived from an EMBL/GenBank/DDBJ whole genome shotgun (WGS) entry which is preliminary data.</text>
</comment>
<dbReference type="InterPro" id="IPR018857">
    <property type="entry name" value="TORC1_cplx_su_TCO89"/>
</dbReference>
<evidence type="ECO:0000256" key="1">
    <source>
        <dbReference type="SAM" id="MobiDB-lite"/>
    </source>
</evidence>
<name>A0A439D6F8_9PEZI</name>
<dbReference type="GO" id="GO:0000329">
    <property type="term" value="C:fungal-type vacuole membrane"/>
    <property type="evidence" value="ECO:0007669"/>
    <property type="project" value="TreeGrafter"/>
</dbReference>
<feature type="compositionally biased region" description="Basic and acidic residues" evidence="1">
    <location>
        <begin position="290"/>
        <end position="301"/>
    </location>
</feature>
<accession>A0A439D6F8</accession>
<proteinExistence type="predicted"/>
<dbReference type="STRING" id="363999.A0A439D6F8"/>
<reference evidence="2 3" key="1">
    <citation type="submission" date="2018-12" db="EMBL/GenBank/DDBJ databases">
        <title>Draft genome sequence of Xylaria grammica IHI A82.</title>
        <authorList>
            <person name="Buettner E."/>
            <person name="Kellner H."/>
        </authorList>
    </citation>
    <scope>NUCLEOTIDE SEQUENCE [LARGE SCALE GENOMIC DNA]</scope>
    <source>
        <strain evidence="2 3">IHI A82</strain>
    </source>
</reference>
<feature type="compositionally biased region" description="Low complexity" evidence="1">
    <location>
        <begin position="346"/>
        <end position="358"/>
    </location>
</feature>
<feature type="region of interest" description="Disordered" evidence="1">
    <location>
        <begin position="527"/>
        <end position="614"/>
    </location>
</feature>
<dbReference type="PANTHER" id="PTHR22794">
    <property type="entry name" value="THAP DOMAIN PROTEIN 11"/>
    <property type="match status" value="1"/>
</dbReference>